<evidence type="ECO:0000313" key="2">
    <source>
        <dbReference type="Proteomes" id="UP000803844"/>
    </source>
</evidence>
<dbReference type="AlphaFoldDB" id="A0A9P5CPN0"/>
<comment type="caution">
    <text evidence="1">The sequence shown here is derived from an EMBL/GenBank/DDBJ whole genome shotgun (WGS) entry which is preliminary data.</text>
</comment>
<evidence type="ECO:0000313" key="1">
    <source>
        <dbReference type="EMBL" id="KAF3765587.1"/>
    </source>
</evidence>
<proteinExistence type="predicted"/>
<keyword evidence="2" id="KW-1185">Reference proteome</keyword>
<reference evidence="1" key="1">
    <citation type="journal article" date="2020" name="Phytopathology">
        <title>Genome sequence of the chestnut blight fungus Cryphonectria parasitica EP155: A fundamental resource for an archetypical invasive plant pathogen.</title>
        <authorList>
            <person name="Crouch J.A."/>
            <person name="Dawe A."/>
            <person name="Aerts A."/>
            <person name="Barry K."/>
            <person name="Churchill A.C.L."/>
            <person name="Grimwood J."/>
            <person name="Hillman B."/>
            <person name="Milgroom M.G."/>
            <person name="Pangilinan J."/>
            <person name="Smith M."/>
            <person name="Salamov A."/>
            <person name="Schmutz J."/>
            <person name="Yadav J."/>
            <person name="Grigoriev I.V."/>
            <person name="Nuss D."/>
        </authorList>
    </citation>
    <scope>NUCLEOTIDE SEQUENCE</scope>
    <source>
        <strain evidence="1">EP155</strain>
    </source>
</reference>
<dbReference type="EMBL" id="MU032347">
    <property type="protein sequence ID" value="KAF3765587.1"/>
    <property type="molecule type" value="Genomic_DNA"/>
</dbReference>
<gene>
    <name evidence="1" type="ORF">M406DRAFT_257346</name>
</gene>
<dbReference type="OrthoDB" id="3538998at2759"/>
<dbReference type="Proteomes" id="UP000803844">
    <property type="component" value="Unassembled WGS sequence"/>
</dbReference>
<sequence>MRPSSYPLATGLDLSSLTNITHTYNLTDTNCHDGPSYLVCADTASIKAEACNAVAEQADSQTALTACNCVYYSEMMNCYMASCWNKVYECEYQEYAIQYISECALDIRTAGIPFFPFPSGAPDSCSCNLGTLYMAIDNSEAEGADCATAVSSAALSDAGTDPVTTADEEAACACCGESGALSAFYDICPGTDPAFIGINNIFMSLASFDQPWSTCAPFLNAYACNTDLNFTSPAYGTFYTPDNMPENGTASLSNIAGTVSAPPSGTVFSYTNHYYSTVYTITADIENTTVAVTVTGTTGAVGTPTQNGAGPFSTSQSAARVLSPMTGWRPSAAFMCLMFII</sequence>
<accession>A0A9P5CPN0</accession>
<protein>
    <submittedName>
        <fullName evidence="1">Uncharacterized protein</fullName>
    </submittedName>
</protein>
<organism evidence="1 2">
    <name type="scientific">Cryphonectria parasitica (strain ATCC 38755 / EP155)</name>
    <dbReference type="NCBI Taxonomy" id="660469"/>
    <lineage>
        <taxon>Eukaryota</taxon>
        <taxon>Fungi</taxon>
        <taxon>Dikarya</taxon>
        <taxon>Ascomycota</taxon>
        <taxon>Pezizomycotina</taxon>
        <taxon>Sordariomycetes</taxon>
        <taxon>Sordariomycetidae</taxon>
        <taxon>Diaporthales</taxon>
        <taxon>Cryphonectriaceae</taxon>
        <taxon>Cryphonectria-Endothia species complex</taxon>
        <taxon>Cryphonectria</taxon>
    </lineage>
</organism>
<name>A0A9P5CPN0_CRYP1</name>
<dbReference type="GeneID" id="63834298"/>
<dbReference type="RefSeq" id="XP_040776548.1">
    <property type="nucleotide sequence ID" value="XM_040917169.1"/>
</dbReference>